<dbReference type="InterPro" id="IPR029787">
    <property type="entry name" value="Nucleotide_cyclase"/>
</dbReference>
<evidence type="ECO:0000256" key="7">
    <source>
        <dbReference type="ARBA" id="ARBA00034247"/>
    </source>
</evidence>
<dbReference type="Pfam" id="PF00672">
    <property type="entry name" value="HAMP"/>
    <property type="match status" value="1"/>
</dbReference>
<dbReference type="EC" id="2.7.7.65" evidence="2"/>
<dbReference type="Proteomes" id="UP000738517">
    <property type="component" value="Unassembled WGS sequence"/>
</dbReference>
<dbReference type="SUPFAM" id="SSF158472">
    <property type="entry name" value="HAMP domain-like"/>
    <property type="match status" value="1"/>
</dbReference>
<dbReference type="CDD" id="cd06225">
    <property type="entry name" value="HAMP"/>
    <property type="match status" value="1"/>
</dbReference>
<dbReference type="NCBIfam" id="TIGR00254">
    <property type="entry name" value="GGDEF"/>
    <property type="match status" value="1"/>
</dbReference>
<evidence type="ECO:0000256" key="5">
    <source>
        <dbReference type="ARBA" id="ARBA00022989"/>
    </source>
</evidence>
<dbReference type="PROSITE" id="PS50887">
    <property type="entry name" value="GGDEF"/>
    <property type="match status" value="1"/>
</dbReference>
<protein>
    <recommendedName>
        <fullName evidence="2">diguanylate cyclase</fullName>
        <ecNumber evidence="2">2.7.7.65</ecNumber>
    </recommendedName>
</protein>
<dbReference type="PANTHER" id="PTHR45138:SF9">
    <property type="entry name" value="DIGUANYLATE CYCLASE DGCM-RELATED"/>
    <property type="match status" value="1"/>
</dbReference>
<dbReference type="Gene3D" id="3.30.70.270">
    <property type="match status" value="1"/>
</dbReference>
<evidence type="ECO:0000313" key="13">
    <source>
        <dbReference type="Proteomes" id="UP000738517"/>
    </source>
</evidence>
<feature type="transmembrane region" description="Helical" evidence="9">
    <location>
        <begin position="12"/>
        <end position="33"/>
    </location>
</feature>
<evidence type="ECO:0000313" key="12">
    <source>
        <dbReference type="EMBL" id="NBI53169.1"/>
    </source>
</evidence>
<keyword evidence="4 9" id="KW-0812">Transmembrane</keyword>
<feature type="domain" description="GGDEF" evidence="11">
    <location>
        <begin position="488"/>
        <end position="618"/>
    </location>
</feature>
<gene>
    <name evidence="12" type="ORF">EIZ48_11335</name>
</gene>
<comment type="subcellular location">
    <subcellularLocation>
        <location evidence="1">Cell membrane</location>
        <topology evidence="1">Multi-pass membrane protein</topology>
    </subcellularLocation>
</comment>
<dbReference type="CDD" id="cd01949">
    <property type="entry name" value="GGDEF"/>
    <property type="match status" value="1"/>
</dbReference>
<evidence type="ECO:0000256" key="1">
    <source>
        <dbReference type="ARBA" id="ARBA00004651"/>
    </source>
</evidence>
<comment type="catalytic activity">
    <reaction evidence="7">
        <text>2 GTP = 3',3'-c-di-GMP + 2 diphosphate</text>
        <dbReference type="Rhea" id="RHEA:24898"/>
        <dbReference type="ChEBI" id="CHEBI:33019"/>
        <dbReference type="ChEBI" id="CHEBI:37565"/>
        <dbReference type="ChEBI" id="CHEBI:58805"/>
        <dbReference type="EC" id="2.7.7.65"/>
    </reaction>
</comment>
<evidence type="ECO:0000256" key="3">
    <source>
        <dbReference type="ARBA" id="ARBA00022475"/>
    </source>
</evidence>
<comment type="caution">
    <text evidence="12">The sequence shown here is derived from an EMBL/GenBank/DDBJ whole genome shotgun (WGS) entry which is preliminary data.</text>
</comment>
<evidence type="ECO:0000256" key="9">
    <source>
        <dbReference type="SAM" id="Phobius"/>
    </source>
</evidence>
<evidence type="ECO:0000256" key="4">
    <source>
        <dbReference type="ARBA" id="ARBA00022692"/>
    </source>
</evidence>
<sequence>MLRQLSKNLGLRIQLILTLLVLLTAIPIGLLWYHSSEQVRLQTIERLYHHSSETIYHQLDSFFSEARDVYQHQKKIAADLPTIVQDRDKLIVYLSNVLNHHFTIDYFYFANNEGGLLSLGHDWDKHFTRLESENGGAGPLTSYQTLHNGRGGVATATTEHFDARTREWYQRALTSNKPIWSDLYPGAIDQNQLGITLSKALRDENNQIVGVWGLDITLTSVVNELIKAKPSENSTVALVNEAGQILASSNPLHSPQQGQLINVSSSQSHALGKLWPLIKQHDNQNHNTANNNARSLETTQPFTFQGHPWVSYYTEYPLGPKRNMRIVLYSPLSDLTPGFLQAKHYAIIITMLMIALATYYGSLGTRYILTPIRQLTKIAEEISQGKWDKKITVDRDDEVGQLEKSFNKMTTHIESTIRQLDQQQQETKRLNTLLEEQNLQLEERVRARTEELSIANRQLRELAYIDPLTGIANRRHFWEQFELSTKDTDGWLLILDIDNFKQLNDHFGHVTGDLALQHFAKSCQSCLADGDYIGRIGGEEFAIWSEGRNAEQVRQLTDQIFESLEKSPLTVQDTSIVITTSIGATRCGPGKLSCYAIADRMLYKAKRTGKNKAVIDTQFHSENLVQ</sequence>
<dbReference type="Pfam" id="PF00990">
    <property type="entry name" value="GGDEF"/>
    <property type="match status" value="1"/>
</dbReference>
<dbReference type="InterPro" id="IPR050469">
    <property type="entry name" value="Diguanylate_Cyclase"/>
</dbReference>
<dbReference type="InterPro" id="IPR043128">
    <property type="entry name" value="Rev_trsase/Diguanyl_cyclase"/>
</dbReference>
<keyword evidence="13" id="KW-1185">Reference proteome</keyword>
<reference evidence="12 13" key="1">
    <citation type="journal article" date="2017" name="Int. J. Syst. Evol. Microbiol.">
        <title>Photobacterium alginatilyticum sp. nov., a marine bacterium isolated from bottom seawater.</title>
        <authorList>
            <person name="Wang X."/>
            <person name="Wang Y."/>
            <person name="Yang X."/>
            <person name="Sun H."/>
            <person name="Li B."/>
            <person name="Zhang X.H."/>
        </authorList>
    </citation>
    <scope>NUCLEOTIDE SEQUENCE [LARGE SCALE GENOMIC DNA]</scope>
    <source>
        <strain evidence="12 13">P03D4</strain>
    </source>
</reference>
<dbReference type="PROSITE" id="PS50885">
    <property type="entry name" value="HAMP"/>
    <property type="match status" value="1"/>
</dbReference>
<evidence type="ECO:0000256" key="8">
    <source>
        <dbReference type="SAM" id="Coils"/>
    </source>
</evidence>
<dbReference type="SMART" id="SM00304">
    <property type="entry name" value="HAMP"/>
    <property type="match status" value="1"/>
</dbReference>
<evidence type="ECO:0000259" key="11">
    <source>
        <dbReference type="PROSITE" id="PS50887"/>
    </source>
</evidence>
<dbReference type="Gene3D" id="6.10.340.10">
    <property type="match status" value="1"/>
</dbReference>
<dbReference type="SMART" id="SM00267">
    <property type="entry name" value="GGDEF"/>
    <property type="match status" value="1"/>
</dbReference>
<dbReference type="PANTHER" id="PTHR45138">
    <property type="entry name" value="REGULATORY COMPONENTS OF SENSORY TRANSDUCTION SYSTEM"/>
    <property type="match status" value="1"/>
</dbReference>
<feature type="transmembrane region" description="Helical" evidence="9">
    <location>
        <begin position="345"/>
        <end position="369"/>
    </location>
</feature>
<dbReference type="Gene3D" id="3.30.450.20">
    <property type="entry name" value="PAS domain"/>
    <property type="match status" value="2"/>
</dbReference>
<accession>A0ABW9YH95</accession>
<dbReference type="InterPro" id="IPR003660">
    <property type="entry name" value="HAMP_dom"/>
</dbReference>
<proteinExistence type="predicted"/>
<dbReference type="InterPro" id="IPR033479">
    <property type="entry name" value="dCache_1"/>
</dbReference>
<dbReference type="SUPFAM" id="SSF55073">
    <property type="entry name" value="Nucleotide cyclase"/>
    <property type="match status" value="1"/>
</dbReference>
<feature type="domain" description="HAMP" evidence="10">
    <location>
        <begin position="366"/>
        <end position="418"/>
    </location>
</feature>
<dbReference type="CDD" id="cd12913">
    <property type="entry name" value="PDC1_MCP_like"/>
    <property type="match status" value="1"/>
</dbReference>
<dbReference type="Pfam" id="PF02743">
    <property type="entry name" value="dCache_1"/>
    <property type="match status" value="1"/>
</dbReference>
<keyword evidence="8" id="KW-0175">Coiled coil</keyword>
<organism evidence="12 13">
    <name type="scientific">Photobacterium alginatilyticum</name>
    <dbReference type="NCBI Taxonomy" id="1775171"/>
    <lineage>
        <taxon>Bacteria</taxon>
        <taxon>Pseudomonadati</taxon>
        <taxon>Pseudomonadota</taxon>
        <taxon>Gammaproteobacteria</taxon>
        <taxon>Vibrionales</taxon>
        <taxon>Vibrionaceae</taxon>
        <taxon>Photobacterium</taxon>
    </lineage>
</organism>
<evidence type="ECO:0000256" key="2">
    <source>
        <dbReference type="ARBA" id="ARBA00012528"/>
    </source>
</evidence>
<name>A0ABW9YH95_9GAMM</name>
<keyword evidence="6 9" id="KW-0472">Membrane</keyword>
<dbReference type="RefSeq" id="WP_160651162.1">
    <property type="nucleotide sequence ID" value="NZ_RSEJ01000010.1"/>
</dbReference>
<evidence type="ECO:0000259" key="10">
    <source>
        <dbReference type="PROSITE" id="PS50885"/>
    </source>
</evidence>
<keyword evidence="3" id="KW-1003">Cell membrane</keyword>
<feature type="coiled-coil region" evidence="8">
    <location>
        <begin position="413"/>
        <end position="458"/>
    </location>
</feature>
<dbReference type="EMBL" id="RSEJ01000010">
    <property type="protein sequence ID" value="NBI53169.1"/>
    <property type="molecule type" value="Genomic_DNA"/>
</dbReference>
<evidence type="ECO:0000256" key="6">
    <source>
        <dbReference type="ARBA" id="ARBA00023136"/>
    </source>
</evidence>
<dbReference type="InterPro" id="IPR000160">
    <property type="entry name" value="GGDEF_dom"/>
</dbReference>
<keyword evidence="5 9" id="KW-1133">Transmembrane helix</keyword>